<dbReference type="GO" id="GO:0000272">
    <property type="term" value="P:polysaccharide catabolic process"/>
    <property type="evidence" value="ECO:0007669"/>
    <property type="project" value="InterPro"/>
</dbReference>
<comment type="similarity">
    <text evidence="2">Belongs to the glycosyl hydrolase 5 (cellulase A) family.</text>
</comment>
<evidence type="ECO:0000256" key="10">
    <source>
        <dbReference type="ARBA" id="ARBA00023209"/>
    </source>
</evidence>
<dbReference type="RefSeq" id="XP_060282482.1">
    <property type="nucleotide sequence ID" value="XM_060432466.1"/>
</dbReference>
<dbReference type="GO" id="GO:0008444">
    <property type="term" value="F:CDP-diacylglycerol-glycerol-3-phosphate 3-phosphatidyltransferase activity"/>
    <property type="evidence" value="ECO:0007669"/>
    <property type="project" value="UniProtKB-EC"/>
</dbReference>
<gene>
    <name evidence="15" type="ORF">QBC33DRAFT_611951</name>
</gene>
<dbReference type="InterPro" id="IPR001736">
    <property type="entry name" value="PLipase_D/transphosphatidylase"/>
</dbReference>
<dbReference type="SUPFAM" id="SSF51445">
    <property type="entry name" value="(Trans)glycosidases"/>
    <property type="match status" value="1"/>
</dbReference>
<dbReference type="Pfam" id="PF13091">
    <property type="entry name" value="PLDc_2"/>
    <property type="match status" value="1"/>
</dbReference>
<keyword evidence="16" id="KW-1185">Reference proteome</keyword>
<dbReference type="CDD" id="cd09137">
    <property type="entry name" value="PLDc_PGS1_euk_2"/>
    <property type="match status" value="1"/>
</dbReference>
<name>A0AAJ0BXF3_9PEZI</name>
<evidence type="ECO:0000256" key="1">
    <source>
        <dbReference type="ARBA" id="ARBA00005042"/>
    </source>
</evidence>
<dbReference type="Proteomes" id="UP001244011">
    <property type="component" value="Unassembled WGS sequence"/>
</dbReference>
<organism evidence="15 16">
    <name type="scientific">Phialemonium atrogriseum</name>
    <dbReference type="NCBI Taxonomy" id="1093897"/>
    <lineage>
        <taxon>Eukaryota</taxon>
        <taxon>Fungi</taxon>
        <taxon>Dikarya</taxon>
        <taxon>Ascomycota</taxon>
        <taxon>Pezizomycotina</taxon>
        <taxon>Sordariomycetes</taxon>
        <taxon>Sordariomycetidae</taxon>
        <taxon>Cephalothecales</taxon>
        <taxon>Cephalothecaceae</taxon>
        <taxon>Phialemonium</taxon>
    </lineage>
</organism>
<dbReference type="InterPro" id="IPR001547">
    <property type="entry name" value="Glyco_hydro_5"/>
</dbReference>
<keyword evidence="11" id="KW-1208">Phospholipid metabolism</keyword>
<dbReference type="PROSITE" id="PS50035">
    <property type="entry name" value="PLD"/>
    <property type="match status" value="1"/>
</dbReference>
<evidence type="ECO:0000313" key="16">
    <source>
        <dbReference type="Proteomes" id="UP001244011"/>
    </source>
</evidence>
<dbReference type="EC" id="2.7.8.5" evidence="4"/>
<dbReference type="SMART" id="SM00155">
    <property type="entry name" value="PLDc"/>
    <property type="match status" value="2"/>
</dbReference>
<dbReference type="InterPro" id="IPR017853">
    <property type="entry name" value="GH"/>
</dbReference>
<dbReference type="GO" id="GO:0005739">
    <property type="term" value="C:mitochondrion"/>
    <property type="evidence" value="ECO:0007669"/>
    <property type="project" value="TreeGrafter"/>
</dbReference>
<dbReference type="Gene3D" id="3.30.870.10">
    <property type="entry name" value="Endonuclease Chain A"/>
    <property type="match status" value="2"/>
</dbReference>
<keyword evidence="8" id="KW-0378">Hydrolase</keyword>
<dbReference type="InterPro" id="IPR025202">
    <property type="entry name" value="PLD-like_dom"/>
</dbReference>
<proteinExistence type="inferred from homology"/>
<keyword evidence="6" id="KW-0808">Transferase</keyword>
<dbReference type="AlphaFoldDB" id="A0AAJ0BXF3"/>
<dbReference type="Gene3D" id="3.20.20.80">
    <property type="entry name" value="Glycosidases"/>
    <property type="match status" value="1"/>
</dbReference>
<comment type="pathway">
    <text evidence="1">Phospholipid metabolism; phosphatidylglycerol biosynthesis; phosphatidylglycerol from CDP-diacylglycerol: step 1/2.</text>
</comment>
<evidence type="ECO:0000256" key="6">
    <source>
        <dbReference type="ARBA" id="ARBA00022679"/>
    </source>
</evidence>
<dbReference type="CDD" id="cd09135">
    <property type="entry name" value="PLDc_PGS1_euk_1"/>
    <property type="match status" value="1"/>
</dbReference>
<accession>A0AAJ0BXF3</accession>
<evidence type="ECO:0000256" key="5">
    <source>
        <dbReference type="ARBA" id="ARBA00022516"/>
    </source>
</evidence>
<evidence type="ECO:0000256" key="11">
    <source>
        <dbReference type="ARBA" id="ARBA00023264"/>
    </source>
</evidence>
<keyword evidence="7" id="KW-0677">Repeat</keyword>
<evidence type="ECO:0000256" key="7">
    <source>
        <dbReference type="ARBA" id="ARBA00022737"/>
    </source>
</evidence>
<evidence type="ECO:0000256" key="13">
    <source>
        <dbReference type="ARBA" id="ARBA00048586"/>
    </source>
</evidence>
<dbReference type="EMBL" id="MU839012">
    <property type="protein sequence ID" value="KAK1766269.1"/>
    <property type="molecule type" value="Genomic_DNA"/>
</dbReference>
<dbReference type="PANTHER" id="PTHR12586">
    <property type="entry name" value="CDP-DIACYLGLYCEROL--SERINE O-PHOSPHATIDYLTRANSFERASE"/>
    <property type="match status" value="1"/>
</dbReference>
<evidence type="ECO:0000256" key="2">
    <source>
        <dbReference type="ARBA" id="ARBA00005641"/>
    </source>
</evidence>
<dbReference type="GeneID" id="85315653"/>
<dbReference type="Pfam" id="PF00150">
    <property type="entry name" value="Cellulase"/>
    <property type="match status" value="1"/>
</dbReference>
<protein>
    <recommendedName>
        <fullName evidence="4">CDP-diacylglycerol--glycerol-3-phosphate 1-phosphatidyltransferase</fullName>
        <ecNumber evidence="4">2.7.8.5</ecNumber>
    </recommendedName>
</protein>
<keyword evidence="12" id="KW-0326">Glycosidase</keyword>
<evidence type="ECO:0000256" key="3">
    <source>
        <dbReference type="ARBA" id="ARBA00010682"/>
    </source>
</evidence>
<dbReference type="InterPro" id="IPR016270">
    <property type="entry name" value="PGS1"/>
</dbReference>
<comment type="similarity">
    <text evidence="3">Belongs to the CDP-alcohol phosphatidyltransferase class-II family.</text>
</comment>
<evidence type="ECO:0000256" key="8">
    <source>
        <dbReference type="ARBA" id="ARBA00022801"/>
    </source>
</evidence>
<dbReference type="PANTHER" id="PTHR12586:SF1">
    <property type="entry name" value="CDP-DIACYLGLYCEROL--GLYCEROL-3-PHOSPHATE 3-PHOSPHATIDYLTRANSFERASE, MITOCHONDRIAL"/>
    <property type="match status" value="1"/>
</dbReference>
<feature type="domain" description="PLD phosphodiesterase" evidence="14">
    <location>
        <begin position="184"/>
        <end position="210"/>
    </location>
</feature>
<evidence type="ECO:0000259" key="14">
    <source>
        <dbReference type="PROSITE" id="PS50035"/>
    </source>
</evidence>
<sequence length="896" mass="97919">MLVRSAPRCATKLRLPTSRASLRYARPQCRPYSMPAQGAPSSSLSSAGMLAPFFGELDKIAPSFKVNGSQINILRTPAEFYETLKDKIRHAEKRIFLSTLYIGKTEKELISTLQDALRRKPELRLSILTDALRGTREAPEPSCASLLAPLVAEFGPDRVEIRMYHTPNLTGLRKKHVPKRINEGWGLQHMKLYGIDDEIILSGANLSTDYFTNRQDRYHVFSSKDITDYFARLHGAVSSLSFLVRPSDDPCGFDMLWPGTNAAPSPLESPKKFVSKSTTLLRKILSTNHASSAPPVTDKSDAPDTSVYMLAQLSQLLSPDTSTELPAITHVLKTLSLPQYADSSWIFTAGYFNPDPSLTKLLLSTASHNNTVITASPFANGFYKSPGVSGLLPDAYTLLARRFVQAVHRSKHQTSTVLKEWRKGTVGEPGGWTYHAKGLWVTLPGASNPAISLVGSSNYTKRSYSLDLEANALIVTENEGLKKRLGDEQCWLQDHATAVTRDDFARTERRVGLKLSITALCAALLQGASATIYYAGVAESSGEFGAYGVKGTGLPGAFGKDYAFIDEKAIDVMVDQHKANLFRVAFLLERMCPLADGLGSKFNETHFDKFKEAVDYISVTKGAYVILDPHNYMRYNDPSSQPMSGSVIGDTSDPTAATTAQFGEFWGELAKRFADNEKTIFGLMNEPHDMPSSLMMANNQAAVDAIRAAGAKNLIIAPGNSWTGGHAWTEGGAEASSNWLQKLVDPLKNTAIDIHEYLDEDFSGGHTACTQDPVKNLQALTAWLKENNLKAFITEFGGSNTTGCHDMLNTMLTYMEDNPEYLGWTAWAAGPFWGSASPCCTDSNKLGSFEPGSKADDGGPSLYDTVWIPTIVPHIPKELQWSGLATVNGGEVSVRA</sequence>
<evidence type="ECO:0000256" key="4">
    <source>
        <dbReference type="ARBA" id="ARBA00013170"/>
    </source>
</evidence>
<comment type="catalytic activity">
    <reaction evidence="13">
        <text>a CDP-1,2-diacyl-sn-glycerol + sn-glycerol 3-phosphate = a 1,2-diacyl-sn-glycero-3-phospho-(1'-sn-glycero-3'-phosphate) + CMP + H(+)</text>
        <dbReference type="Rhea" id="RHEA:12593"/>
        <dbReference type="ChEBI" id="CHEBI:15378"/>
        <dbReference type="ChEBI" id="CHEBI:57597"/>
        <dbReference type="ChEBI" id="CHEBI:58332"/>
        <dbReference type="ChEBI" id="CHEBI:60110"/>
        <dbReference type="ChEBI" id="CHEBI:60377"/>
        <dbReference type="EC" id="2.7.8.5"/>
    </reaction>
</comment>
<dbReference type="SUPFAM" id="SSF56024">
    <property type="entry name" value="Phospholipase D/nuclease"/>
    <property type="match status" value="1"/>
</dbReference>
<keyword evidence="5" id="KW-0444">Lipid biosynthesis</keyword>
<keyword evidence="9" id="KW-0443">Lipid metabolism</keyword>
<evidence type="ECO:0000256" key="9">
    <source>
        <dbReference type="ARBA" id="ARBA00023098"/>
    </source>
</evidence>
<evidence type="ECO:0000313" key="15">
    <source>
        <dbReference type="EMBL" id="KAK1766269.1"/>
    </source>
</evidence>
<reference evidence="15" key="1">
    <citation type="submission" date="2023-06" db="EMBL/GenBank/DDBJ databases">
        <title>Genome-scale phylogeny and comparative genomics of the fungal order Sordariales.</title>
        <authorList>
            <consortium name="Lawrence Berkeley National Laboratory"/>
            <person name="Hensen N."/>
            <person name="Bonometti L."/>
            <person name="Westerberg I."/>
            <person name="Brannstrom I.O."/>
            <person name="Guillou S."/>
            <person name="Cros-Aarteil S."/>
            <person name="Calhoun S."/>
            <person name="Haridas S."/>
            <person name="Kuo A."/>
            <person name="Mondo S."/>
            <person name="Pangilinan J."/>
            <person name="Riley R."/>
            <person name="Labutti K."/>
            <person name="Andreopoulos B."/>
            <person name="Lipzen A."/>
            <person name="Chen C."/>
            <person name="Yanf M."/>
            <person name="Daum C."/>
            <person name="Ng V."/>
            <person name="Clum A."/>
            <person name="Steindorff A."/>
            <person name="Ohm R."/>
            <person name="Martin F."/>
            <person name="Silar P."/>
            <person name="Natvig D."/>
            <person name="Lalanne C."/>
            <person name="Gautier V."/>
            <person name="Ament-Velasquez S.L."/>
            <person name="Kruys A."/>
            <person name="Hutchinson M.I."/>
            <person name="Powell A.J."/>
            <person name="Barry K."/>
            <person name="Miller A.N."/>
            <person name="Grigoriev I.V."/>
            <person name="Debuchy R."/>
            <person name="Gladieux P."/>
            <person name="Thoren M.H."/>
            <person name="Johannesson H."/>
        </authorList>
    </citation>
    <scope>NUCLEOTIDE SEQUENCE</scope>
    <source>
        <strain evidence="15">8032-3</strain>
    </source>
</reference>
<evidence type="ECO:0000256" key="12">
    <source>
        <dbReference type="ARBA" id="ARBA00023295"/>
    </source>
</evidence>
<dbReference type="GO" id="GO:0004553">
    <property type="term" value="F:hydrolase activity, hydrolyzing O-glycosyl compounds"/>
    <property type="evidence" value="ECO:0007669"/>
    <property type="project" value="InterPro"/>
</dbReference>
<keyword evidence="10" id="KW-0594">Phospholipid biosynthesis</keyword>
<comment type="caution">
    <text evidence="15">The sequence shown here is derived from an EMBL/GenBank/DDBJ whole genome shotgun (WGS) entry which is preliminary data.</text>
</comment>
<dbReference type="GO" id="GO:0032049">
    <property type="term" value="P:cardiolipin biosynthetic process"/>
    <property type="evidence" value="ECO:0007669"/>
    <property type="project" value="InterPro"/>
</dbReference>